<evidence type="ECO:0000313" key="3">
    <source>
        <dbReference type="Proteomes" id="UP000590749"/>
    </source>
</evidence>
<protein>
    <submittedName>
        <fullName evidence="2">Uncharacterized protein</fullName>
    </submittedName>
</protein>
<accession>A0A7W5FI47</accession>
<organism evidence="2 3">
    <name type="scientific">Actinoplanes campanulatus</name>
    <dbReference type="NCBI Taxonomy" id="113559"/>
    <lineage>
        <taxon>Bacteria</taxon>
        <taxon>Bacillati</taxon>
        <taxon>Actinomycetota</taxon>
        <taxon>Actinomycetes</taxon>
        <taxon>Micromonosporales</taxon>
        <taxon>Micromonosporaceae</taxon>
        <taxon>Actinoplanes</taxon>
    </lineage>
</organism>
<evidence type="ECO:0000256" key="1">
    <source>
        <dbReference type="SAM" id="MobiDB-lite"/>
    </source>
</evidence>
<gene>
    <name evidence="2" type="ORF">FHR83_007044</name>
</gene>
<feature type="region of interest" description="Disordered" evidence="1">
    <location>
        <begin position="1"/>
        <end position="25"/>
    </location>
</feature>
<name>A0A7W5FI47_9ACTN</name>
<dbReference type="AlphaFoldDB" id="A0A7W5FI47"/>
<dbReference type="EMBL" id="JACHXF010000018">
    <property type="protein sequence ID" value="MBB3099338.1"/>
    <property type="molecule type" value="Genomic_DNA"/>
</dbReference>
<dbReference type="RefSeq" id="WP_183225399.1">
    <property type="nucleotide sequence ID" value="NZ_BMPW01000021.1"/>
</dbReference>
<reference evidence="2 3" key="1">
    <citation type="submission" date="2020-08" db="EMBL/GenBank/DDBJ databases">
        <title>Genomic Encyclopedia of Type Strains, Phase III (KMG-III): the genomes of soil and plant-associated and newly described type strains.</title>
        <authorList>
            <person name="Whitman W."/>
        </authorList>
    </citation>
    <scope>NUCLEOTIDE SEQUENCE [LARGE SCALE GENOMIC DNA]</scope>
    <source>
        <strain evidence="2 3">CECT 3287</strain>
    </source>
</reference>
<sequence>MFDRFLNRSQPAGIDPKAATPSPLADRLAEIDTKLDEYRVERPRTPLTRAAMDALLDRRLRLWPGGEGGS</sequence>
<comment type="caution">
    <text evidence="2">The sequence shown here is derived from an EMBL/GenBank/DDBJ whole genome shotgun (WGS) entry which is preliminary data.</text>
</comment>
<evidence type="ECO:0000313" key="2">
    <source>
        <dbReference type="EMBL" id="MBB3099338.1"/>
    </source>
</evidence>
<keyword evidence="3" id="KW-1185">Reference proteome</keyword>
<proteinExistence type="predicted"/>
<dbReference type="Proteomes" id="UP000590749">
    <property type="component" value="Unassembled WGS sequence"/>
</dbReference>